<dbReference type="WBParaSite" id="SPAL_0000441900.3">
    <property type="protein sequence ID" value="SPAL_0000441900.3"/>
    <property type="gene ID" value="SPAL_0000441900"/>
</dbReference>
<evidence type="ECO:0000256" key="10">
    <source>
        <dbReference type="ARBA" id="ARBA00023180"/>
    </source>
</evidence>
<dbReference type="EC" id="4.6.1.2" evidence="3 14"/>
<dbReference type="PROSITE" id="PS50125">
    <property type="entry name" value="GUANYLATE_CYCLASE_2"/>
    <property type="match status" value="1"/>
</dbReference>
<dbReference type="InterPro" id="IPR001245">
    <property type="entry name" value="Ser-Thr/Tyr_kinase_cat_dom"/>
</dbReference>
<dbReference type="GO" id="GO:0006935">
    <property type="term" value="P:chemotaxis"/>
    <property type="evidence" value="ECO:0007669"/>
    <property type="project" value="UniProtKB-ARBA"/>
</dbReference>
<sequence length="1083" mass="122467">MSGDAHKLLTEKIGGFVTEPRGEVLIKGKGVMETFWLLGKVGEVSTDTNDGYQNSAAASVQAWYIAQQNYTNLKGMNLTFELLLNPCNISDTVGRLHDVILEKNISAIFGPPCSDSSVVASHLATYYNLPIFLFGTSMFNDMSDTSIFPTVMQVMPSYVDAAKSLAEILLEFKWYRVSLLYMSSPAKLNRCASFSSQVDYQFNNFYTDITIVYKRLISNFSQEQLNSIVDAVNKVSRIYIICMGEIDKLRSLMLAFYDNGMNTSDYVFINADVDMDMYINEEGKNAMKDYNLTTDGRDADAFSMYPLMFHFQFTMVGNLPGKYNDIRTNMRNYMKQWPFYCEQECEQYNVSSIYAPYLFDTSLLFFKALSTALDLYGGNMSFHDIVTNGTLIAQCSVGELTGATGRFLIGTNLVRNSRLSFSTYINEGMNITRWIFTLVENYVDVNLTTTYTDPKTTIWATRNGKMPLSIPLCGYSNEKCQKSFIEKNPVIFGVIILVSVLIIIITCGIIGYMYYLKLKEEEKQNDVWKINFHSLIKYADYKSATSVVTSKRSFTSSISDTSAPKVFDKKEGRHQMFVYNNTPVMGRTHDCCHNIGKKEMAYIRQLRMIDHENVNKLIGFCMDGPVLLSLWRYCSRGCLIEILTNDNLNINIDGFFIYSLIKDTVEGLYAIHHSPIEIHGNLSSKNCLVDERWQVKLSDYGFPFLKAYEQPKSSSEQLWTAPELLREPEAHPTKASDIYSLSIVMADLVNKNLSFENSGYNGGADEIIYLLKSKTSRLIRPVLEPVIEDFNIGFTHLIKDMWAEEPGQRPKIDVVRKIVKEMNVGKSKNLMDHMYSLLEDYAASLEQDIQGRTKELVEEKKKADILLSRLLPKAIAEKLKSGQQIQPEHFDLVTIFFSDVVSFTVLASKCSALQVINLMNGLYTIFDSVIDEHDVYKVETIGDAYLCVSGLPERNGNMHVKEIALMSLELLKKIPDFRVDHLPNEKIRIRIGMHTGSCVAGVVGLTMPRYCLFGDTVNTASRMESNGKPSHIHMSADANKLLTEKVGGFVTKSRGEVIIKGKGVMETYWLLGKQGEALLDVDE</sequence>
<dbReference type="GO" id="GO:0007635">
    <property type="term" value="P:chemosensory behavior"/>
    <property type="evidence" value="ECO:0007669"/>
    <property type="project" value="UniProtKB-ARBA"/>
</dbReference>
<feature type="domain" description="Protein kinase" evidence="16">
    <location>
        <begin position="499"/>
        <end position="836"/>
    </location>
</feature>
<dbReference type="GO" id="GO:0004016">
    <property type="term" value="F:adenylate cyclase activity"/>
    <property type="evidence" value="ECO:0007669"/>
    <property type="project" value="TreeGrafter"/>
</dbReference>
<dbReference type="InterPro" id="IPR050401">
    <property type="entry name" value="Cyclic_nucleotide_synthase"/>
</dbReference>
<dbReference type="GO" id="GO:0005886">
    <property type="term" value="C:plasma membrane"/>
    <property type="evidence" value="ECO:0007669"/>
    <property type="project" value="TreeGrafter"/>
</dbReference>
<keyword evidence="6" id="KW-0547">Nucleotide-binding</keyword>
<keyword evidence="4 15" id="KW-0812">Transmembrane</keyword>
<dbReference type="InterPro" id="IPR028082">
    <property type="entry name" value="Peripla_BP_I"/>
</dbReference>
<evidence type="ECO:0000313" key="19">
    <source>
        <dbReference type="WBParaSite" id="SPAL_0000441900.3"/>
    </source>
</evidence>
<dbReference type="SUPFAM" id="SSF56112">
    <property type="entry name" value="Protein kinase-like (PK-like)"/>
    <property type="match status" value="1"/>
</dbReference>
<evidence type="ECO:0000256" key="12">
    <source>
        <dbReference type="ARBA" id="ARBA00023293"/>
    </source>
</evidence>
<dbReference type="GO" id="GO:0001653">
    <property type="term" value="F:peptide receptor activity"/>
    <property type="evidence" value="ECO:0007669"/>
    <property type="project" value="TreeGrafter"/>
</dbReference>
<evidence type="ECO:0000256" key="5">
    <source>
        <dbReference type="ARBA" id="ARBA00022729"/>
    </source>
</evidence>
<keyword evidence="9" id="KW-0675">Receptor</keyword>
<organism evidence="18 19">
    <name type="scientific">Strongyloides papillosus</name>
    <name type="common">Intestinal threadworm</name>
    <dbReference type="NCBI Taxonomy" id="174720"/>
    <lineage>
        <taxon>Eukaryota</taxon>
        <taxon>Metazoa</taxon>
        <taxon>Ecdysozoa</taxon>
        <taxon>Nematoda</taxon>
        <taxon>Chromadorea</taxon>
        <taxon>Rhabditida</taxon>
        <taxon>Tylenchina</taxon>
        <taxon>Panagrolaimomorpha</taxon>
        <taxon>Strongyloidoidea</taxon>
        <taxon>Strongyloididae</taxon>
        <taxon>Strongyloides</taxon>
    </lineage>
</organism>
<evidence type="ECO:0000313" key="18">
    <source>
        <dbReference type="Proteomes" id="UP000046392"/>
    </source>
</evidence>
<evidence type="ECO:0000256" key="1">
    <source>
        <dbReference type="ARBA" id="ARBA00001436"/>
    </source>
</evidence>
<dbReference type="Gene3D" id="1.10.510.10">
    <property type="entry name" value="Transferase(Phosphotransferase) domain 1"/>
    <property type="match status" value="1"/>
</dbReference>
<evidence type="ECO:0000256" key="15">
    <source>
        <dbReference type="SAM" id="Phobius"/>
    </source>
</evidence>
<dbReference type="AlphaFoldDB" id="A0A0N5BEJ4"/>
<dbReference type="Pfam" id="PF07714">
    <property type="entry name" value="PK_Tyr_Ser-Thr"/>
    <property type="match status" value="1"/>
</dbReference>
<dbReference type="GO" id="GO:0007168">
    <property type="term" value="P:receptor guanylyl cyclase signaling pathway"/>
    <property type="evidence" value="ECO:0007669"/>
    <property type="project" value="TreeGrafter"/>
</dbReference>
<dbReference type="GO" id="GO:0004383">
    <property type="term" value="F:guanylate cyclase activity"/>
    <property type="evidence" value="ECO:0007669"/>
    <property type="project" value="UniProtKB-EC"/>
</dbReference>
<accession>A0A0N5BEJ4</accession>
<comment type="similarity">
    <text evidence="13">Belongs to the adenylyl cyclase class-4/guanylyl cyclase family.</text>
</comment>
<keyword evidence="18" id="KW-1185">Reference proteome</keyword>
<feature type="domain" description="Guanylate cyclase" evidence="17">
    <location>
        <begin position="894"/>
        <end position="1024"/>
    </location>
</feature>
<evidence type="ECO:0000256" key="14">
    <source>
        <dbReference type="RuleBase" id="RU003431"/>
    </source>
</evidence>
<dbReference type="STRING" id="174720.A0A0N5BEJ4"/>
<comment type="subcellular location">
    <subcellularLocation>
        <location evidence="2">Membrane</location>
        <topology evidence="2">Single-pass type I membrane protein</topology>
    </subcellularLocation>
</comment>
<keyword evidence="8 15" id="KW-0472">Membrane</keyword>
<evidence type="ECO:0000256" key="6">
    <source>
        <dbReference type="ARBA" id="ARBA00022741"/>
    </source>
</evidence>
<evidence type="ECO:0000256" key="7">
    <source>
        <dbReference type="ARBA" id="ARBA00022989"/>
    </source>
</evidence>
<dbReference type="Proteomes" id="UP000046392">
    <property type="component" value="Unplaced"/>
</dbReference>
<keyword evidence="12 14" id="KW-0141">cGMP biosynthesis</keyword>
<dbReference type="FunFam" id="3.30.70.1230:FF:000023">
    <property type="entry name" value="Guanylate cyclase"/>
    <property type="match status" value="1"/>
</dbReference>
<dbReference type="Gene3D" id="3.30.70.1230">
    <property type="entry name" value="Nucleotide cyclase"/>
    <property type="match status" value="1"/>
</dbReference>
<dbReference type="Pfam" id="PF00211">
    <property type="entry name" value="Guanylate_cyc"/>
    <property type="match status" value="1"/>
</dbReference>
<keyword evidence="5" id="KW-0732">Signal</keyword>
<dbReference type="PROSITE" id="PS00452">
    <property type="entry name" value="GUANYLATE_CYCLASE_1"/>
    <property type="match status" value="1"/>
</dbReference>
<dbReference type="SUPFAM" id="SSF55073">
    <property type="entry name" value="Nucleotide cyclase"/>
    <property type="match status" value="1"/>
</dbReference>
<evidence type="ECO:0000259" key="16">
    <source>
        <dbReference type="PROSITE" id="PS50011"/>
    </source>
</evidence>
<keyword evidence="7 15" id="KW-1133">Transmembrane helix</keyword>
<dbReference type="SUPFAM" id="SSF53822">
    <property type="entry name" value="Periplasmic binding protein-like I"/>
    <property type="match status" value="1"/>
</dbReference>
<dbReference type="PANTHER" id="PTHR11920:SF501">
    <property type="entry name" value="GUANYLATE CYCLASE 32E"/>
    <property type="match status" value="1"/>
</dbReference>
<dbReference type="InterPro" id="IPR018297">
    <property type="entry name" value="A/G_cyclase_CS"/>
</dbReference>
<protein>
    <recommendedName>
        <fullName evidence="3 14">Guanylate cyclase</fullName>
        <ecNumber evidence="3 14">4.6.1.2</ecNumber>
    </recommendedName>
</protein>
<evidence type="ECO:0000256" key="9">
    <source>
        <dbReference type="ARBA" id="ARBA00023170"/>
    </source>
</evidence>
<dbReference type="PANTHER" id="PTHR11920">
    <property type="entry name" value="GUANYLYL CYCLASE"/>
    <property type="match status" value="1"/>
</dbReference>
<keyword evidence="10" id="KW-0325">Glycoprotein</keyword>
<reference evidence="19" key="1">
    <citation type="submission" date="2017-02" db="UniProtKB">
        <authorList>
            <consortium name="WormBaseParasite"/>
        </authorList>
    </citation>
    <scope>IDENTIFICATION</scope>
</reference>
<dbReference type="GO" id="GO:0035556">
    <property type="term" value="P:intracellular signal transduction"/>
    <property type="evidence" value="ECO:0007669"/>
    <property type="project" value="InterPro"/>
</dbReference>
<dbReference type="InterPro" id="IPR001828">
    <property type="entry name" value="ANF_lig-bd_rcpt"/>
</dbReference>
<name>A0A0N5BEJ4_STREA</name>
<dbReference type="InterPro" id="IPR029787">
    <property type="entry name" value="Nucleotide_cyclase"/>
</dbReference>
<evidence type="ECO:0000256" key="8">
    <source>
        <dbReference type="ARBA" id="ARBA00023136"/>
    </source>
</evidence>
<dbReference type="InterPro" id="IPR011009">
    <property type="entry name" value="Kinase-like_dom_sf"/>
</dbReference>
<evidence type="ECO:0000256" key="13">
    <source>
        <dbReference type="RuleBase" id="RU000405"/>
    </source>
</evidence>
<proteinExistence type="inferred from homology"/>
<dbReference type="CDD" id="cd07302">
    <property type="entry name" value="CHD"/>
    <property type="match status" value="1"/>
</dbReference>
<evidence type="ECO:0000256" key="4">
    <source>
        <dbReference type="ARBA" id="ARBA00022692"/>
    </source>
</evidence>
<feature type="transmembrane region" description="Helical" evidence="15">
    <location>
        <begin position="490"/>
        <end position="515"/>
    </location>
</feature>
<dbReference type="SMART" id="SM00044">
    <property type="entry name" value="CYCc"/>
    <property type="match status" value="1"/>
</dbReference>
<dbReference type="InterPro" id="IPR001054">
    <property type="entry name" value="A/G_cyclase"/>
</dbReference>
<evidence type="ECO:0000256" key="3">
    <source>
        <dbReference type="ARBA" id="ARBA00012202"/>
    </source>
</evidence>
<dbReference type="PROSITE" id="PS50011">
    <property type="entry name" value="PROTEIN_KINASE_DOM"/>
    <property type="match status" value="1"/>
</dbReference>
<dbReference type="Gene3D" id="3.40.50.2300">
    <property type="match status" value="2"/>
</dbReference>
<keyword evidence="11 13" id="KW-0456">Lyase</keyword>
<dbReference type="GO" id="GO:0004672">
    <property type="term" value="F:protein kinase activity"/>
    <property type="evidence" value="ECO:0007669"/>
    <property type="project" value="InterPro"/>
</dbReference>
<evidence type="ECO:0000256" key="11">
    <source>
        <dbReference type="ARBA" id="ARBA00023239"/>
    </source>
</evidence>
<dbReference type="CDD" id="cd06352">
    <property type="entry name" value="PBP1_NPR_GC-like"/>
    <property type="match status" value="1"/>
</dbReference>
<comment type="catalytic activity">
    <reaction evidence="1 14">
        <text>GTP = 3',5'-cyclic GMP + diphosphate</text>
        <dbReference type="Rhea" id="RHEA:13665"/>
        <dbReference type="ChEBI" id="CHEBI:33019"/>
        <dbReference type="ChEBI" id="CHEBI:37565"/>
        <dbReference type="ChEBI" id="CHEBI:57746"/>
        <dbReference type="EC" id="4.6.1.2"/>
    </reaction>
</comment>
<dbReference type="Pfam" id="PF01094">
    <property type="entry name" value="ANF_receptor"/>
    <property type="match status" value="1"/>
</dbReference>
<evidence type="ECO:0000256" key="2">
    <source>
        <dbReference type="ARBA" id="ARBA00004479"/>
    </source>
</evidence>
<evidence type="ECO:0000259" key="17">
    <source>
        <dbReference type="PROSITE" id="PS50125"/>
    </source>
</evidence>
<dbReference type="GO" id="GO:0005524">
    <property type="term" value="F:ATP binding"/>
    <property type="evidence" value="ECO:0007669"/>
    <property type="project" value="InterPro"/>
</dbReference>
<dbReference type="InterPro" id="IPR000719">
    <property type="entry name" value="Prot_kinase_dom"/>
</dbReference>